<sequence length="650" mass="73577">MTLLCFLLDLRTLNPSLLRDLKQSLLQLANLYAVLSCRMREREPVGEEHQTLPDRIGLCYIHRNRTLLSDELKIAYSPRGNFNLRNFHHSVDNLPTDCFLIESSDYVHAERLDPDVPLARLMNDETLYSWGERDILKKVICVGCSLASDRESLRRNLMEAAERCISVDFVVFEQDQFQGFSEKLDKFVNSITDMENCIIQTFVPSSSIFCGFVKRWFQDIKNDVEEPIQIILRFKNSIMGTTNQIFCSMSSPCSDILDGLKHCQACRCHGYPITNTAGSMTKRAFFCRVTTRELGACELIENALMVGDQTVLIMPSFQNFSGLNQRITGPIVLNVIERTNLTSLDEGVVMGGSHIVIPSASPEMEMISDEFDTAELNIQAFHGLCRCLFLLDQGLICSSTCNTESMKNVSFQCFYLLQPSNRGTMLLRRLASSEEIWPSPNIISATDVTLPEELVTSIQGSLSKVELRDYNPLRHERGFHQRLNSLVKESLQLGFEFEPIYSWFQPMATRSIPADKPERGPELRARVEGIQSDDNWKERNGAATQDWEELLLSSDAKENRPPVYLLSEPSKSEDPGSSLHRGKPMDEKTSRILERLEAPPRKRTAMGALPTILTSRKSVEPLVPGPSLSQPMKPSFQRLKRGLRRTASDA</sequence>
<keyword evidence="3" id="KW-1185">Reference proteome</keyword>
<feature type="compositionally biased region" description="Basic and acidic residues" evidence="1">
    <location>
        <begin position="583"/>
        <end position="600"/>
    </location>
</feature>
<reference evidence="2" key="1">
    <citation type="submission" date="2020-02" db="EMBL/GenBank/DDBJ databases">
        <authorList>
            <person name="Scholz U."/>
            <person name="Mascher M."/>
            <person name="Fiebig A."/>
        </authorList>
    </citation>
    <scope>NUCLEOTIDE SEQUENCE</scope>
</reference>
<accession>A0A7I8KFI7</accession>
<feature type="region of interest" description="Disordered" evidence="1">
    <location>
        <begin position="558"/>
        <end position="650"/>
    </location>
</feature>
<evidence type="ECO:0000256" key="1">
    <source>
        <dbReference type="SAM" id="MobiDB-lite"/>
    </source>
</evidence>
<feature type="region of interest" description="Disordered" evidence="1">
    <location>
        <begin position="511"/>
        <end position="539"/>
    </location>
</feature>
<evidence type="ECO:0000313" key="3">
    <source>
        <dbReference type="Proteomes" id="UP000663760"/>
    </source>
</evidence>
<dbReference type="PANTHER" id="PTHR38390">
    <property type="entry name" value="OS01G0103900 PROTEIN"/>
    <property type="match status" value="1"/>
</dbReference>
<dbReference type="OrthoDB" id="1906673at2759"/>
<gene>
    <name evidence="2" type="ORF">SI8410_05006689</name>
</gene>
<proteinExistence type="predicted"/>
<protein>
    <submittedName>
        <fullName evidence="2">Uncharacterized protein</fullName>
    </submittedName>
</protein>
<dbReference type="PANTHER" id="PTHR38390:SF2">
    <property type="entry name" value="OS01G0103900 PROTEIN"/>
    <property type="match status" value="1"/>
</dbReference>
<dbReference type="Proteomes" id="UP000663760">
    <property type="component" value="Chromosome 5"/>
</dbReference>
<evidence type="ECO:0000313" key="2">
    <source>
        <dbReference type="EMBL" id="CAA7396026.1"/>
    </source>
</evidence>
<feature type="compositionally biased region" description="Basic and acidic residues" evidence="1">
    <location>
        <begin position="513"/>
        <end position="527"/>
    </location>
</feature>
<dbReference type="EMBL" id="LR746268">
    <property type="protein sequence ID" value="CAA7396026.1"/>
    <property type="molecule type" value="Genomic_DNA"/>
</dbReference>
<dbReference type="AlphaFoldDB" id="A0A7I8KFI7"/>
<organism evidence="2 3">
    <name type="scientific">Spirodela intermedia</name>
    <name type="common">Intermediate duckweed</name>
    <dbReference type="NCBI Taxonomy" id="51605"/>
    <lineage>
        <taxon>Eukaryota</taxon>
        <taxon>Viridiplantae</taxon>
        <taxon>Streptophyta</taxon>
        <taxon>Embryophyta</taxon>
        <taxon>Tracheophyta</taxon>
        <taxon>Spermatophyta</taxon>
        <taxon>Magnoliopsida</taxon>
        <taxon>Liliopsida</taxon>
        <taxon>Araceae</taxon>
        <taxon>Lemnoideae</taxon>
        <taxon>Spirodela</taxon>
    </lineage>
</organism>
<name>A0A7I8KFI7_SPIIN</name>